<keyword evidence="1" id="KW-0175">Coiled coil</keyword>
<dbReference type="AlphaFoldDB" id="A0AA48GMK2"/>
<dbReference type="Proteomes" id="UP001238179">
    <property type="component" value="Chromosome"/>
</dbReference>
<proteinExistence type="predicted"/>
<sequence>MITPLRSSTFRLAGGGVMAFLGLAILLFVLPDASQRRGRSVKAAQDASRDLERKSAELKAYQAEADRIRADRRALDELLRNMPAESIGQLHWKLSQTLFELSQKHGVRLVSVKYGAPSREGAKGSLLESVDVEFTVTGLFKSLKTFMLALEGGKLPFAVVSAKLDESPEGAHLTVVLRAFRQAPGSALEPGEGA</sequence>
<feature type="transmembrane region" description="Helical" evidence="2">
    <location>
        <begin position="12"/>
        <end position="30"/>
    </location>
</feature>
<dbReference type="RefSeq" id="WP_316415526.1">
    <property type="nucleotide sequence ID" value="NZ_AP027080.1"/>
</dbReference>
<dbReference type="KEGG" id="msil:METEAL_17880"/>
<evidence type="ECO:0000313" key="3">
    <source>
        <dbReference type="EMBL" id="BDU72614.1"/>
    </source>
</evidence>
<evidence type="ECO:0000313" key="4">
    <source>
        <dbReference type="Proteomes" id="UP001238179"/>
    </source>
</evidence>
<keyword evidence="2" id="KW-1133">Transmembrane helix</keyword>
<protein>
    <submittedName>
        <fullName evidence="3">Uncharacterized protein</fullName>
    </submittedName>
</protein>
<name>A0AA48GMK2_9BACT</name>
<accession>A0AA48GMK2</accession>
<keyword evidence="2" id="KW-0812">Transmembrane</keyword>
<organism evidence="3 4">
    <name type="scientific">Mesoterricola silvestris</name>
    <dbReference type="NCBI Taxonomy" id="2927979"/>
    <lineage>
        <taxon>Bacteria</taxon>
        <taxon>Pseudomonadati</taxon>
        <taxon>Acidobacteriota</taxon>
        <taxon>Holophagae</taxon>
        <taxon>Holophagales</taxon>
        <taxon>Holophagaceae</taxon>
        <taxon>Mesoterricola</taxon>
    </lineage>
</organism>
<reference evidence="4" key="1">
    <citation type="journal article" date="2023" name="Int. J. Syst. Evol. Microbiol.">
        <title>Mesoterricola silvestris gen. nov., sp. nov., Mesoterricola sediminis sp. nov., Geothrix oryzae sp. nov., Geothrix edaphica sp. nov., Geothrix rubra sp. nov., and Geothrix limicola sp. nov., six novel members of Acidobacteriota isolated from soils.</title>
        <authorList>
            <person name="Itoh H."/>
            <person name="Sugisawa Y."/>
            <person name="Mise K."/>
            <person name="Xu Z."/>
            <person name="Kuniyasu M."/>
            <person name="Ushijima N."/>
            <person name="Kawano K."/>
            <person name="Kobayashi E."/>
            <person name="Shiratori Y."/>
            <person name="Masuda Y."/>
            <person name="Senoo K."/>
        </authorList>
    </citation>
    <scope>NUCLEOTIDE SEQUENCE [LARGE SCALE GENOMIC DNA]</scope>
    <source>
        <strain evidence="4">W79</strain>
    </source>
</reference>
<keyword evidence="4" id="KW-1185">Reference proteome</keyword>
<feature type="coiled-coil region" evidence="1">
    <location>
        <begin position="44"/>
        <end position="78"/>
    </location>
</feature>
<evidence type="ECO:0000256" key="2">
    <source>
        <dbReference type="SAM" id="Phobius"/>
    </source>
</evidence>
<evidence type="ECO:0000256" key="1">
    <source>
        <dbReference type="SAM" id="Coils"/>
    </source>
</evidence>
<gene>
    <name evidence="3" type="ORF">METEAL_17880</name>
</gene>
<keyword evidence="2" id="KW-0472">Membrane</keyword>
<dbReference type="EMBL" id="AP027080">
    <property type="protein sequence ID" value="BDU72614.1"/>
    <property type="molecule type" value="Genomic_DNA"/>
</dbReference>